<organism evidence="1 2">
    <name type="scientific">Nitrospirillum amazonense</name>
    <dbReference type="NCBI Taxonomy" id="28077"/>
    <lineage>
        <taxon>Bacteria</taxon>
        <taxon>Pseudomonadati</taxon>
        <taxon>Pseudomonadota</taxon>
        <taxon>Alphaproteobacteria</taxon>
        <taxon>Rhodospirillales</taxon>
        <taxon>Azospirillaceae</taxon>
        <taxon>Nitrospirillum</taxon>
    </lineage>
</organism>
<protein>
    <recommendedName>
        <fullName evidence="3">Tetratricopeptide repeat protein</fullName>
    </recommendedName>
</protein>
<name>A0A560F5I6_9PROT</name>
<dbReference type="SUPFAM" id="SSF48452">
    <property type="entry name" value="TPR-like"/>
    <property type="match status" value="1"/>
</dbReference>
<comment type="caution">
    <text evidence="1">The sequence shown here is derived from an EMBL/GenBank/DDBJ whole genome shotgun (WGS) entry which is preliminary data.</text>
</comment>
<dbReference type="EMBL" id="VITN01000012">
    <property type="protein sequence ID" value="TWB16881.1"/>
    <property type="molecule type" value="Genomic_DNA"/>
</dbReference>
<dbReference type="Gene3D" id="1.25.40.10">
    <property type="entry name" value="Tetratricopeptide repeat domain"/>
    <property type="match status" value="1"/>
</dbReference>
<dbReference type="InterPro" id="IPR011990">
    <property type="entry name" value="TPR-like_helical_dom_sf"/>
</dbReference>
<proteinExistence type="predicted"/>
<gene>
    <name evidence="1" type="ORF">FBZ89_11238</name>
</gene>
<accession>A0A560F5I6</accession>
<evidence type="ECO:0000313" key="2">
    <source>
        <dbReference type="Proteomes" id="UP000319859"/>
    </source>
</evidence>
<reference evidence="1 2" key="1">
    <citation type="submission" date="2019-06" db="EMBL/GenBank/DDBJ databases">
        <title>Genomic Encyclopedia of Type Strains, Phase IV (KMG-V): Genome sequencing to study the core and pangenomes of soil and plant-associated prokaryotes.</title>
        <authorList>
            <person name="Whitman W."/>
        </authorList>
    </citation>
    <scope>NUCLEOTIDE SEQUENCE [LARGE SCALE GENOMIC DNA]</scope>
    <source>
        <strain evidence="1 2">BR 11880</strain>
    </source>
</reference>
<sequence>MIAIDEDRMRAKFYPLMLGALVAAGIGTAQAKDKDKDATPPEKQISKELTPSLQAAQKALDEKNYQAIIDATAQAEAAKADRTPYENFFIAEMRVQAYLGLNDTPHLIDALEAELATNQLPEADAAKRERTLSQLYYQNKDYAKFLAKSDAVIQKGGATPEMYTLRCQASWSLKDWAATDTNCKQAIDADEKAGKPAQEQVYQMLVDSAAQRKDYSNYVDYIAMLLQHYQKPDYWADYIAFLPRKQGFSDRLALDLYRLSARVGAIKGANEYLEYADLATRATLPGEAKAALEKGQSQLAGNPTAKQMLAEATKAAAEDQKGIDKQVAEVSKAPTGLPMEKLGEAYASYGNQAKAIELIQKGIDKGGLKNPNDAKLHLAVAYLNAGQKDQAQKAFQELTSAPEGVGELAKAWLLYLNQPA</sequence>
<evidence type="ECO:0000313" key="1">
    <source>
        <dbReference type="EMBL" id="TWB16881.1"/>
    </source>
</evidence>
<dbReference type="Proteomes" id="UP000319859">
    <property type="component" value="Unassembled WGS sequence"/>
</dbReference>
<dbReference type="AlphaFoldDB" id="A0A560F5I6"/>
<evidence type="ECO:0008006" key="3">
    <source>
        <dbReference type="Google" id="ProtNLM"/>
    </source>
</evidence>